<feature type="transmembrane region" description="Helical" evidence="6">
    <location>
        <begin position="423"/>
        <end position="443"/>
    </location>
</feature>
<evidence type="ECO:0000256" key="3">
    <source>
        <dbReference type="ARBA" id="ARBA00022989"/>
    </source>
</evidence>
<comment type="subcellular location">
    <subcellularLocation>
        <location evidence="1">Membrane</location>
        <topology evidence="1">Multi-pass membrane protein</topology>
    </subcellularLocation>
</comment>
<feature type="transmembrane region" description="Helical" evidence="6">
    <location>
        <begin position="304"/>
        <end position="322"/>
    </location>
</feature>
<evidence type="ECO:0000256" key="5">
    <source>
        <dbReference type="SAM" id="MobiDB-lite"/>
    </source>
</evidence>
<evidence type="ECO:0000313" key="9">
    <source>
        <dbReference type="Proteomes" id="UP000268350"/>
    </source>
</evidence>
<feature type="transmembrane region" description="Helical" evidence="6">
    <location>
        <begin position="267"/>
        <end position="284"/>
    </location>
</feature>
<feature type="domain" description="Amino acid transporter transmembrane" evidence="7">
    <location>
        <begin position="105"/>
        <end position="508"/>
    </location>
</feature>
<accession>A0A3B0JTL1</accession>
<sequence>MTLKLVLDICERFFLFRFYVYSILDTFQTRHKMQGTARTAMSKNGHSNAGFVGDHADSVQKPTGKSYSLELAEKGGSHSNSSTNKAIVAKDPDYNPYQNRDVEHPTTNSETLFHLLKGSLGTGILAMPNAFRNSGYITGSIGTIVIGFICTYCIHQLVKAEYELCRRKKIPSMNYPAVAETALGEGPGFFRACAPYIGTVVNTFLLIYQLGTCCVYVVFVASNIKAIVDAVGDTNVDVRLCMIIILLPLILINWVRNLKYLAPFSTLANAITMVSFGIICYYIFREPVSTEGKDAFGKPENFPLFFGTVLFALEAIGVILPLENEMKTPQKFGGNCGVLNVSMILIVFLYVGMGLFGYLNYGNSVLGSITLNMPEHELLSQCVKGMLAFAIYITHGLACYVAIDITWNDYVAKRLGPQRNKLFWEYAVRTILVLMTFLLAVAIPNLELFISLFGALCLSALGLAFPALIQICTHWYETKGLRKVWLLLSNFVLIIVGILGLVIGTYTSLREIVLTFSE</sequence>
<keyword evidence="2 6" id="KW-0812">Transmembrane</keyword>
<feature type="transmembrane region" description="Helical" evidence="6">
    <location>
        <begin position="484"/>
        <end position="509"/>
    </location>
</feature>
<dbReference type="PANTHER" id="PTHR22950">
    <property type="entry name" value="AMINO ACID TRANSPORTER"/>
    <property type="match status" value="1"/>
</dbReference>
<reference evidence="9" key="1">
    <citation type="submission" date="2018-01" db="EMBL/GenBank/DDBJ databases">
        <authorList>
            <person name="Alioto T."/>
            <person name="Alioto T."/>
        </authorList>
    </citation>
    <scope>NUCLEOTIDE SEQUENCE [LARGE SCALE GENOMIC DNA]</scope>
</reference>
<dbReference type="AlphaFoldDB" id="A0A3B0JTL1"/>
<dbReference type="EMBL" id="OUUW01000009">
    <property type="protein sequence ID" value="SPP85435.1"/>
    <property type="molecule type" value="Genomic_DNA"/>
</dbReference>
<evidence type="ECO:0000256" key="1">
    <source>
        <dbReference type="ARBA" id="ARBA00004141"/>
    </source>
</evidence>
<dbReference type="GO" id="GO:0005774">
    <property type="term" value="C:vacuolar membrane"/>
    <property type="evidence" value="ECO:0007669"/>
    <property type="project" value="TreeGrafter"/>
</dbReference>
<dbReference type="OrthoDB" id="1684102at2759"/>
<evidence type="ECO:0000256" key="4">
    <source>
        <dbReference type="ARBA" id="ARBA00023136"/>
    </source>
</evidence>
<feature type="transmembrane region" description="Helical" evidence="6">
    <location>
        <begin position="236"/>
        <end position="255"/>
    </location>
</feature>
<feature type="transmembrane region" description="Helical" evidence="6">
    <location>
        <begin position="205"/>
        <end position="224"/>
    </location>
</feature>
<dbReference type="Proteomes" id="UP000268350">
    <property type="component" value="Unassembled WGS sequence"/>
</dbReference>
<dbReference type="STRING" id="7266.A0A3B0JTL1"/>
<proteinExistence type="predicted"/>
<feature type="transmembrane region" description="Helical" evidence="6">
    <location>
        <begin position="449"/>
        <end position="472"/>
    </location>
</feature>
<gene>
    <name evidence="8" type="ORF">DGUA_6G015377</name>
</gene>
<keyword evidence="9" id="KW-1185">Reference proteome</keyword>
<evidence type="ECO:0000256" key="6">
    <source>
        <dbReference type="SAM" id="Phobius"/>
    </source>
</evidence>
<keyword evidence="4 6" id="KW-0472">Membrane</keyword>
<organism evidence="8 9">
    <name type="scientific">Drosophila guanche</name>
    <name type="common">Fruit fly</name>
    <dbReference type="NCBI Taxonomy" id="7266"/>
    <lineage>
        <taxon>Eukaryota</taxon>
        <taxon>Metazoa</taxon>
        <taxon>Ecdysozoa</taxon>
        <taxon>Arthropoda</taxon>
        <taxon>Hexapoda</taxon>
        <taxon>Insecta</taxon>
        <taxon>Pterygota</taxon>
        <taxon>Neoptera</taxon>
        <taxon>Endopterygota</taxon>
        <taxon>Diptera</taxon>
        <taxon>Brachycera</taxon>
        <taxon>Muscomorpha</taxon>
        <taxon>Ephydroidea</taxon>
        <taxon>Drosophilidae</taxon>
        <taxon>Drosophila</taxon>
        <taxon>Sophophora</taxon>
    </lineage>
</organism>
<protein>
    <submittedName>
        <fullName evidence="8">Blast:Proton-coupled amino acid transporter 1</fullName>
    </submittedName>
</protein>
<feature type="transmembrane region" description="Helical" evidence="6">
    <location>
        <begin position="378"/>
        <end position="403"/>
    </location>
</feature>
<evidence type="ECO:0000256" key="2">
    <source>
        <dbReference type="ARBA" id="ARBA00022692"/>
    </source>
</evidence>
<evidence type="ECO:0000259" key="7">
    <source>
        <dbReference type="Pfam" id="PF01490"/>
    </source>
</evidence>
<evidence type="ECO:0000313" key="8">
    <source>
        <dbReference type="EMBL" id="SPP85435.1"/>
    </source>
</evidence>
<dbReference type="PANTHER" id="PTHR22950:SF680">
    <property type="entry name" value="PROTON-COUPLED AMINO ACID TRANSPORTER 4-LIKE PROTEIN"/>
    <property type="match status" value="1"/>
</dbReference>
<feature type="transmembrane region" description="Helical" evidence="6">
    <location>
        <begin position="136"/>
        <end position="158"/>
    </location>
</feature>
<feature type="transmembrane region" description="Helical" evidence="6">
    <location>
        <begin position="334"/>
        <end position="358"/>
    </location>
</feature>
<feature type="region of interest" description="Disordered" evidence="5">
    <location>
        <begin position="72"/>
        <end position="92"/>
    </location>
</feature>
<keyword evidence="3 6" id="KW-1133">Transmembrane helix</keyword>
<dbReference type="GO" id="GO:0015179">
    <property type="term" value="F:L-amino acid transmembrane transporter activity"/>
    <property type="evidence" value="ECO:0007669"/>
    <property type="project" value="TreeGrafter"/>
</dbReference>
<dbReference type="Pfam" id="PF01490">
    <property type="entry name" value="Aa_trans"/>
    <property type="match status" value="1"/>
</dbReference>
<dbReference type="InterPro" id="IPR013057">
    <property type="entry name" value="AA_transpt_TM"/>
</dbReference>
<name>A0A3B0JTL1_DROGU</name>